<evidence type="ECO:0000259" key="1">
    <source>
        <dbReference type="Pfam" id="PF01636"/>
    </source>
</evidence>
<dbReference type="Gene3D" id="3.90.1200.10">
    <property type="match status" value="1"/>
</dbReference>
<reference evidence="2 3" key="1">
    <citation type="submission" date="2023-04" db="EMBL/GenBank/DDBJ databases">
        <title>Streptomyces chengmaiensis sp. nov. isolated from the stem of mangrove plant in Hainan.</title>
        <authorList>
            <person name="Huang X."/>
            <person name="Zhou S."/>
            <person name="Chu X."/>
            <person name="Xie Y."/>
            <person name="Lin Y."/>
        </authorList>
    </citation>
    <scope>NUCLEOTIDE SEQUENCE [LARGE SCALE GENOMIC DNA]</scope>
    <source>
        <strain evidence="2 3">HNM0663</strain>
    </source>
</reference>
<dbReference type="GO" id="GO:0016740">
    <property type="term" value="F:transferase activity"/>
    <property type="evidence" value="ECO:0007669"/>
    <property type="project" value="UniProtKB-KW"/>
</dbReference>
<dbReference type="Pfam" id="PF01636">
    <property type="entry name" value="APH"/>
    <property type="match status" value="1"/>
</dbReference>
<evidence type="ECO:0000313" key="3">
    <source>
        <dbReference type="Proteomes" id="UP001223144"/>
    </source>
</evidence>
<accession>A0ABT6HXB6</accession>
<dbReference type="Proteomes" id="UP001223144">
    <property type="component" value="Unassembled WGS sequence"/>
</dbReference>
<name>A0ABT6HXB6_9ACTN</name>
<dbReference type="InterPro" id="IPR002575">
    <property type="entry name" value="Aminoglycoside_PTrfase"/>
</dbReference>
<dbReference type="InterPro" id="IPR011009">
    <property type="entry name" value="Kinase-like_dom_sf"/>
</dbReference>
<dbReference type="InterPro" id="IPR051678">
    <property type="entry name" value="AGP_Transferase"/>
</dbReference>
<feature type="domain" description="Aminoglycoside phosphotransferase" evidence="1">
    <location>
        <begin position="23"/>
        <end position="220"/>
    </location>
</feature>
<dbReference type="PANTHER" id="PTHR21310:SF15">
    <property type="entry name" value="AMINOGLYCOSIDE PHOSPHOTRANSFERASE DOMAIN-CONTAINING PROTEIN"/>
    <property type="match status" value="1"/>
</dbReference>
<organism evidence="2 3">
    <name type="scientific">Streptomyces chengmaiensis</name>
    <dbReference type="NCBI Taxonomy" id="3040919"/>
    <lineage>
        <taxon>Bacteria</taxon>
        <taxon>Bacillati</taxon>
        <taxon>Actinomycetota</taxon>
        <taxon>Actinomycetes</taxon>
        <taxon>Kitasatosporales</taxon>
        <taxon>Streptomycetaceae</taxon>
        <taxon>Streptomyces</taxon>
    </lineage>
</organism>
<protein>
    <submittedName>
        <fullName evidence="2">Aminoglycoside phosphotransferase family protein</fullName>
        <ecNumber evidence="2">2.7.-.-</ecNumber>
    </submittedName>
</protein>
<dbReference type="EC" id="2.7.-.-" evidence="2"/>
<dbReference type="EMBL" id="JARWBG010000064">
    <property type="protein sequence ID" value="MDH2393342.1"/>
    <property type="molecule type" value="Genomic_DNA"/>
</dbReference>
<gene>
    <name evidence="2" type="ORF">QCN29_32180</name>
</gene>
<dbReference type="PANTHER" id="PTHR21310">
    <property type="entry name" value="AMINOGLYCOSIDE PHOSPHOTRANSFERASE-RELATED-RELATED"/>
    <property type="match status" value="1"/>
</dbReference>
<proteinExistence type="predicted"/>
<sequence length="292" mass="32776">MTTATLDRTALRRLLPGAKTLSARPLPQGRFNTCWHLADSDRAYLLKLNDREGEAHLRQMAAAMSAARAGGVAVPQVLRVGADPDLGPFLLQEWLDGRTFAEARQDNAITADLWPRLGRQIALLHSIQPPRPLMATPASRARQLADLLDGLRWHQLIPTALAEAARQRGLRLAETLGDHECVNTHQDIHPDNILIRPGGKIALLDFDHATTAEYASDFVKPDRWCLPSAHDRQQMLDAYWHQRGQVADPLLEQRLAFHRLVITLSYFLYWHGRDPTQLPGCTAALRTELERT</sequence>
<comment type="caution">
    <text evidence="2">The sequence shown here is derived from an EMBL/GenBank/DDBJ whole genome shotgun (WGS) entry which is preliminary data.</text>
</comment>
<dbReference type="SUPFAM" id="SSF56112">
    <property type="entry name" value="Protein kinase-like (PK-like)"/>
    <property type="match status" value="1"/>
</dbReference>
<dbReference type="RefSeq" id="WP_279932584.1">
    <property type="nucleotide sequence ID" value="NZ_JARWBG010000064.1"/>
</dbReference>
<evidence type="ECO:0000313" key="2">
    <source>
        <dbReference type="EMBL" id="MDH2393342.1"/>
    </source>
</evidence>
<keyword evidence="3" id="KW-1185">Reference proteome</keyword>
<keyword evidence="2" id="KW-0808">Transferase</keyword>